<feature type="region of interest" description="Disordered" evidence="1">
    <location>
        <begin position="1"/>
        <end position="37"/>
    </location>
</feature>
<dbReference type="Pfam" id="PF02036">
    <property type="entry name" value="SCP2"/>
    <property type="match status" value="1"/>
</dbReference>
<feature type="domain" description="SCP2" evidence="2">
    <location>
        <begin position="56"/>
        <end position="126"/>
    </location>
</feature>
<evidence type="ECO:0000313" key="4">
    <source>
        <dbReference type="Proteomes" id="UP000233597"/>
    </source>
</evidence>
<evidence type="ECO:0000313" key="3">
    <source>
        <dbReference type="EMBL" id="PKR56252.1"/>
    </source>
</evidence>
<comment type="caution">
    <text evidence="3">The sequence shown here is derived from an EMBL/GenBank/DDBJ whole genome shotgun (WGS) entry which is preliminary data.</text>
</comment>
<dbReference type="EMBL" id="NWTK01000001">
    <property type="protein sequence ID" value="PKR56252.1"/>
    <property type="molecule type" value="Genomic_DNA"/>
</dbReference>
<name>A0A2N3L0B4_9PROT</name>
<evidence type="ECO:0000259" key="2">
    <source>
        <dbReference type="Pfam" id="PF02036"/>
    </source>
</evidence>
<gene>
    <name evidence="3" type="ORF">COO20_03000</name>
</gene>
<dbReference type="SUPFAM" id="SSF55718">
    <property type="entry name" value="SCP-like"/>
    <property type="match status" value="1"/>
</dbReference>
<accession>A0A2N3L0B4</accession>
<dbReference type="OrthoDB" id="8479080at2"/>
<evidence type="ECO:0000256" key="1">
    <source>
        <dbReference type="SAM" id="MobiDB-lite"/>
    </source>
</evidence>
<organism evidence="3 4">
    <name type="scientific">Thalassospira marina</name>
    <dbReference type="NCBI Taxonomy" id="2048283"/>
    <lineage>
        <taxon>Bacteria</taxon>
        <taxon>Pseudomonadati</taxon>
        <taxon>Pseudomonadota</taxon>
        <taxon>Alphaproteobacteria</taxon>
        <taxon>Rhodospirillales</taxon>
        <taxon>Thalassospiraceae</taxon>
        <taxon>Thalassospira</taxon>
    </lineage>
</organism>
<sequence length="265" mass="28063">MQSRHPAVFDRFGPENLKGGRSVGASPSGTEGAKQPDSTAGLGIGIVVSPVDLGMDLYLRLDPVKSVLRRATAQDRAVAQATIIGPLPALLQLLEGTSDGDALFFSRTLKIEGRTDIVVALRNALDGETIDIRRAVIESFGMLGPVARRALAVAERGYHRLDRDMARFTHAFAGPADKKQAGLQDRVEDISLRLASAESQIRRRQPARMRAAPSNSATDANVDAAGAGVTPAPGFSAADYANSTKDDFSMPAMDQNNNLNQGGAV</sequence>
<dbReference type="InterPro" id="IPR003033">
    <property type="entry name" value="SCP2_sterol-bd_dom"/>
</dbReference>
<protein>
    <recommendedName>
        <fullName evidence="2">SCP2 domain-containing protein</fullName>
    </recommendedName>
</protein>
<proteinExistence type="predicted"/>
<dbReference type="AlphaFoldDB" id="A0A2N3L0B4"/>
<dbReference type="InterPro" id="IPR036527">
    <property type="entry name" value="SCP2_sterol-bd_dom_sf"/>
</dbReference>
<feature type="region of interest" description="Disordered" evidence="1">
    <location>
        <begin position="198"/>
        <end position="265"/>
    </location>
</feature>
<reference evidence="3 4" key="1">
    <citation type="submission" date="2017-09" db="EMBL/GenBank/DDBJ databases">
        <title>Biodiversity and function of Thalassospira species in the particle-attached aromatic-hydrocarbon-degrading consortia from the surface seawater of the South China Sea.</title>
        <authorList>
            <person name="Dong C."/>
            <person name="Liu R."/>
            <person name="Shao Z."/>
        </authorList>
    </citation>
    <scope>NUCLEOTIDE SEQUENCE [LARGE SCALE GENOMIC DNA]</scope>
    <source>
        <strain evidence="3 4">CSC1P2</strain>
    </source>
</reference>
<feature type="compositionally biased region" description="Polar residues" evidence="1">
    <location>
        <begin position="254"/>
        <end position="265"/>
    </location>
</feature>
<dbReference type="Proteomes" id="UP000233597">
    <property type="component" value="Unassembled WGS sequence"/>
</dbReference>